<feature type="region of interest" description="Disordered" evidence="1">
    <location>
        <begin position="60"/>
        <end position="94"/>
    </location>
</feature>
<gene>
    <name evidence="2" type="ORF">D9C73_021618</name>
</gene>
<evidence type="ECO:0000313" key="3">
    <source>
        <dbReference type="Proteomes" id="UP000298787"/>
    </source>
</evidence>
<dbReference type="Proteomes" id="UP000298787">
    <property type="component" value="Chromosome 19"/>
</dbReference>
<keyword evidence="3" id="KW-1185">Reference proteome</keyword>
<evidence type="ECO:0000256" key="1">
    <source>
        <dbReference type="SAM" id="MobiDB-lite"/>
    </source>
</evidence>
<dbReference type="AlphaFoldDB" id="A0A4U5VGU5"/>
<accession>A0A4U5VGU5</accession>
<feature type="compositionally biased region" description="Polar residues" evidence="1">
    <location>
        <begin position="7"/>
        <end position="17"/>
    </location>
</feature>
<protein>
    <submittedName>
        <fullName evidence="2">Uncharacterized protein</fullName>
    </submittedName>
</protein>
<name>A0A4U5VGU5_COLLU</name>
<dbReference type="EMBL" id="CM014096">
    <property type="protein sequence ID" value="TKS87494.1"/>
    <property type="molecule type" value="Genomic_DNA"/>
</dbReference>
<proteinExistence type="predicted"/>
<feature type="region of interest" description="Disordered" evidence="1">
    <location>
        <begin position="1"/>
        <end position="31"/>
    </location>
</feature>
<organism evidence="2 3">
    <name type="scientific">Collichthys lucidus</name>
    <name type="common">Big head croaker</name>
    <name type="synonym">Sciaena lucida</name>
    <dbReference type="NCBI Taxonomy" id="240159"/>
    <lineage>
        <taxon>Eukaryota</taxon>
        <taxon>Metazoa</taxon>
        <taxon>Chordata</taxon>
        <taxon>Craniata</taxon>
        <taxon>Vertebrata</taxon>
        <taxon>Euteleostomi</taxon>
        <taxon>Actinopterygii</taxon>
        <taxon>Neopterygii</taxon>
        <taxon>Teleostei</taxon>
        <taxon>Neoteleostei</taxon>
        <taxon>Acanthomorphata</taxon>
        <taxon>Eupercaria</taxon>
        <taxon>Sciaenidae</taxon>
        <taxon>Collichthys</taxon>
    </lineage>
</organism>
<sequence>MDVAFQQPRSAQPSMTQLRGIPPPVRGPPPVGVVLARNHKRDSSGAISPPRLSLSNRYAALSDDTPAHPPDAPTAPSPSDLDLQTAHADTATFPPMERKVNVRLLRILHW</sequence>
<evidence type="ECO:0000313" key="2">
    <source>
        <dbReference type="EMBL" id="TKS87494.1"/>
    </source>
</evidence>
<reference evidence="2 3" key="1">
    <citation type="submission" date="2019-01" db="EMBL/GenBank/DDBJ databases">
        <title>Genome Assembly of Collichthys lucidus.</title>
        <authorList>
            <person name="Cai M."/>
            <person name="Xiao S."/>
        </authorList>
    </citation>
    <scope>NUCLEOTIDE SEQUENCE [LARGE SCALE GENOMIC DNA]</scope>
    <source>
        <strain evidence="2">JT15FE1705JMU</strain>
        <tissue evidence="2">Muscle</tissue>
    </source>
</reference>
<feature type="compositionally biased region" description="Pro residues" evidence="1">
    <location>
        <begin position="21"/>
        <end position="31"/>
    </location>
</feature>
<feature type="compositionally biased region" description="Pro residues" evidence="1">
    <location>
        <begin position="67"/>
        <end position="76"/>
    </location>
</feature>